<evidence type="ECO:0000256" key="5">
    <source>
        <dbReference type="ARBA" id="ARBA00023136"/>
    </source>
</evidence>
<keyword evidence="3" id="KW-0479">Metal-binding</keyword>
<evidence type="ECO:0000256" key="3">
    <source>
        <dbReference type="ARBA" id="ARBA00022723"/>
    </source>
</evidence>
<evidence type="ECO:0000259" key="7">
    <source>
        <dbReference type="Pfam" id="PF00149"/>
    </source>
</evidence>
<dbReference type="InterPro" id="IPR029052">
    <property type="entry name" value="Metallo-depent_PP-like"/>
</dbReference>
<dbReference type="GO" id="GO:0016020">
    <property type="term" value="C:membrane"/>
    <property type="evidence" value="ECO:0007669"/>
    <property type="project" value="GOC"/>
</dbReference>
<name>A0A562U0T2_9SPHI</name>
<dbReference type="Gene3D" id="3.60.21.10">
    <property type="match status" value="1"/>
</dbReference>
<comment type="caution">
    <text evidence="8">The sequence shown here is derived from an EMBL/GenBank/DDBJ whole genome shotgun (WGS) entry which is preliminary data.</text>
</comment>
<evidence type="ECO:0000256" key="1">
    <source>
        <dbReference type="ARBA" id="ARBA00022475"/>
    </source>
</evidence>
<dbReference type="PANTHER" id="PTHR34990">
    <property type="entry name" value="UDP-2,3-DIACYLGLUCOSAMINE HYDROLASE-RELATED"/>
    <property type="match status" value="1"/>
</dbReference>
<dbReference type="GO" id="GO:0009245">
    <property type="term" value="P:lipid A biosynthetic process"/>
    <property type="evidence" value="ECO:0007669"/>
    <property type="project" value="TreeGrafter"/>
</dbReference>
<dbReference type="GO" id="GO:0008758">
    <property type="term" value="F:UDP-2,3-diacylglucosamine hydrolase activity"/>
    <property type="evidence" value="ECO:0007669"/>
    <property type="project" value="TreeGrafter"/>
</dbReference>
<evidence type="ECO:0000256" key="4">
    <source>
        <dbReference type="ARBA" id="ARBA00022801"/>
    </source>
</evidence>
<evidence type="ECO:0000313" key="8">
    <source>
        <dbReference type="EMBL" id="TWI99387.1"/>
    </source>
</evidence>
<keyword evidence="6" id="KW-0464">Manganese</keyword>
<dbReference type="SUPFAM" id="SSF56300">
    <property type="entry name" value="Metallo-dependent phosphatases"/>
    <property type="match status" value="1"/>
</dbReference>
<keyword evidence="2" id="KW-0997">Cell inner membrane</keyword>
<sequence length="251" mass="29515">MAIRNKLYFASDFHLGTGTYAASREREARLVRWLDVIKDDAAEVFLMGDVFDFWFEYKTVVPKGYIRFLGKLAELADAGVKLYFFKGNHDMWMFDYFEKELGATIITNELEIERNGKKFYLHHGDGLGPGDTFYKILKKIFRSSFCQWLFARIHPNLGVGIANYWSSGSRLANEKKEDAKPGEQEWLVVYCRDLLKKHYYDYLIFGHRHLPLDIRLNDQSRYINLGEWVFNNTYAMFDGADVTLHYFEKSL</sequence>
<dbReference type="OrthoDB" id="9802481at2"/>
<reference evidence="8 9" key="1">
    <citation type="submission" date="2019-07" db="EMBL/GenBank/DDBJ databases">
        <title>Genomic Encyclopedia of Archaeal and Bacterial Type Strains, Phase II (KMG-II): from individual species to whole genera.</title>
        <authorList>
            <person name="Goeker M."/>
        </authorList>
    </citation>
    <scope>NUCLEOTIDE SEQUENCE [LARGE SCALE GENOMIC DNA]</scope>
    <source>
        <strain evidence="8 9">ATCC BAA-1854</strain>
    </source>
</reference>
<dbReference type="InterPro" id="IPR004843">
    <property type="entry name" value="Calcineurin-like_PHP"/>
</dbReference>
<evidence type="ECO:0000313" key="9">
    <source>
        <dbReference type="Proteomes" id="UP000317010"/>
    </source>
</evidence>
<dbReference type="AlphaFoldDB" id="A0A562U0T2"/>
<organism evidence="8 9">
    <name type="scientific">Mucilaginibacter frigoritolerans</name>
    <dbReference type="NCBI Taxonomy" id="652788"/>
    <lineage>
        <taxon>Bacteria</taxon>
        <taxon>Pseudomonadati</taxon>
        <taxon>Bacteroidota</taxon>
        <taxon>Sphingobacteriia</taxon>
        <taxon>Sphingobacteriales</taxon>
        <taxon>Sphingobacteriaceae</taxon>
        <taxon>Mucilaginibacter</taxon>
    </lineage>
</organism>
<dbReference type="CDD" id="cd07398">
    <property type="entry name" value="MPP_YbbF-LpxH"/>
    <property type="match status" value="1"/>
</dbReference>
<keyword evidence="9" id="KW-1185">Reference proteome</keyword>
<dbReference type="RefSeq" id="WP_144913266.1">
    <property type="nucleotide sequence ID" value="NZ_VLLI01000007.1"/>
</dbReference>
<evidence type="ECO:0000256" key="6">
    <source>
        <dbReference type="ARBA" id="ARBA00023211"/>
    </source>
</evidence>
<accession>A0A562U0T2</accession>
<keyword evidence="1" id="KW-1003">Cell membrane</keyword>
<evidence type="ECO:0000256" key="2">
    <source>
        <dbReference type="ARBA" id="ARBA00022519"/>
    </source>
</evidence>
<dbReference type="InterPro" id="IPR043461">
    <property type="entry name" value="LpxH-like"/>
</dbReference>
<dbReference type="EMBL" id="VLLI01000007">
    <property type="protein sequence ID" value="TWI99387.1"/>
    <property type="molecule type" value="Genomic_DNA"/>
</dbReference>
<feature type="domain" description="Calcineurin-like phosphoesterase" evidence="7">
    <location>
        <begin position="7"/>
        <end position="210"/>
    </location>
</feature>
<keyword evidence="4 8" id="KW-0378">Hydrolase</keyword>
<gene>
    <name evidence="8" type="ORF">JN11_02704</name>
</gene>
<keyword evidence="5" id="KW-0472">Membrane</keyword>
<dbReference type="GO" id="GO:0046872">
    <property type="term" value="F:metal ion binding"/>
    <property type="evidence" value="ECO:0007669"/>
    <property type="project" value="UniProtKB-KW"/>
</dbReference>
<dbReference type="Proteomes" id="UP000317010">
    <property type="component" value="Unassembled WGS sequence"/>
</dbReference>
<protein>
    <submittedName>
        <fullName evidence="8">UDP-2,3-diacylglucosamine hydrolase</fullName>
    </submittedName>
</protein>
<dbReference type="Pfam" id="PF00149">
    <property type="entry name" value="Metallophos"/>
    <property type="match status" value="1"/>
</dbReference>
<dbReference type="PANTHER" id="PTHR34990:SF1">
    <property type="entry name" value="UDP-2,3-DIACYLGLUCOSAMINE HYDROLASE"/>
    <property type="match status" value="1"/>
</dbReference>
<proteinExistence type="predicted"/>